<evidence type="ECO:0000313" key="4">
    <source>
        <dbReference type="Proteomes" id="UP000019487"/>
    </source>
</evidence>
<comment type="caution">
    <text evidence="3">The sequence shown here is derived from an EMBL/GenBank/DDBJ whole genome shotgun (WGS) entry which is preliminary data.</text>
</comment>
<feature type="compositionally biased region" description="Basic and acidic residues" evidence="1">
    <location>
        <begin position="297"/>
        <end position="319"/>
    </location>
</feature>
<feature type="compositionally biased region" description="Polar residues" evidence="1">
    <location>
        <begin position="434"/>
        <end position="445"/>
    </location>
</feature>
<feature type="compositionally biased region" description="Pro residues" evidence="1">
    <location>
        <begin position="668"/>
        <end position="677"/>
    </location>
</feature>
<dbReference type="OrthoDB" id="7464126at2759"/>
<dbReference type="Proteomes" id="UP000019487">
    <property type="component" value="Unassembled WGS sequence"/>
</dbReference>
<organism evidence="3 4">
    <name type="scientific">Sclerotinia borealis (strain F-4128)</name>
    <dbReference type="NCBI Taxonomy" id="1432307"/>
    <lineage>
        <taxon>Eukaryota</taxon>
        <taxon>Fungi</taxon>
        <taxon>Dikarya</taxon>
        <taxon>Ascomycota</taxon>
        <taxon>Pezizomycotina</taxon>
        <taxon>Leotiomycetes</taxon>
        <taxon>Helotiales</taxon>
        <taxon>Sclerotiniaceae</taxon>
        <taxon>Sclerotinia</taxon>
    </lineage>
</organism>
<dbReference type="PANTHER" id="PTHR42081:SF2">
    <property type="entry name" value="NIPPED-B-LIKE PROTEIN B"/>
    <property type="match status" value="1"/>
</dbReference>
<accession>W9CN99</accession>
<dbReference type="AlphaFoldDB" id="W9CN99"/>
<dbReference type="EMBL" id="AYSA01000151">
    <property type="protein sequence ID" value="ESZ96134.1"/>
    <property type="molecule type" value="Genomic_DNA"/>
</dbReference>
<dbReference type="HOGENOM" id="CLU_351235_0_0_1"/>
<feature type="region of interest" description="Disordered" evidence="1">
    <location>
        <begin position="527"/>
        <end position="823"/>
    </location>
</feature>
<feature type="compositionally biased region" description="Basic and acidic residues" evidence="1">
    <location>
        <begin position="794"/>
        <end position="811"/>
    </location>
</feature>
<feature type="compositionally biased region" description="Low complexity" evidence="1">
    <location>
        <begin position="550"/>
        <end position="566"/>
    </location>
</feature>
<evidence type="ECO:0000256" key="1">
    <source>
        <dbReference type="SAM" id="MobiDB-lite"/>
    </source>
</evidence>
<feature type="region of interest" description="Disordered" evidence="1">
    <location>
        <begin position="291"/>
        <end position="367"/>
    </location>
</feature>
<proteinExistence type="predicted"/>
<feature type="region of interest" description="Disordered" evidence="1">
    <location>
        <begin position="256"/>
        <end position="279"/>
    </location>
</feature>
<name>W9CN99_SCLBF</name>
<feature type="compositionally biased region" description="Basic residues" evidence="1">
    <location>
        <begin position="538"/>
        <end position="549"/>
    </location>
</feature>
<evidence type="ECO:0000259" key="2">
    <source>
        <dbReference type="Pfam" id="PF26118"/>
    </source>
</evidence>
<feature type="compositionally biased region" description="Low complexity" evidence="1">
    <location>
        <begin position="690"/>
        <end position="706"/>
    </location>
</feature>
<feature type="domain" description="DUF8035" evidence="2">
    <location>
        <begin position="472"/>
        <end position="523"/>
    </location>
</feature>
<dbReference type="Pfam" id="PF26118">
    <property type="entry name" value="DUF8035"/>
    <property type="match status" value="1"/>
</dbReference>
<gene>
    <name evidence="3" type="ORF">SBOR_3485</name>
</gene>
<feature type="compositionally biased region" description="Low complexity" evidence="1">
    <location>
        <begin position="347"/>
        <end position="358"/>
    </location>
</feature>
<evidence type="ECO:0000313" key="3">
    <source>
        <dbReference type="EMBL" id="ESZ96134.1"/>
    </source>
</evidence>
<sequence length="848" mass="95225">MSFGASPSDIIIVVTFCRELYRKCRSAGGEYDETSREVRGLHTVLKHLKSEVGDEDSPLNKDPSIWGIQLAPIIGDCDFTLKQLDGLLSKYERSFKGDGSGNGGGKISRDRMWYGSDEMDQLGGIRVKLISHKTSLTLFLDNIQLHENGKMAKNLDVQGEHLDIILDKVDHIAARMSQKDGTLMTTYEDDDKEVWKQFRRELISEGFSSTVLQQHKDVLRAYIRQMEQDGLLVEEPPTSRMASPVSPYSERWIDSTHSESYRGQPPSFDSINIGSGDSGAKEMIQREDNIKFTTSMKLERPKPESHLDPYSERQYERQSTHIRRQISPPLTPKISTTDFTEPKSQKDTSGSGSVSDTSSIHRTKSPSNGLIIQTSDLLLLPFPATSQLLSPASPSSYHSPSDEATRSIALRPKRSSLKGSSPRTSGVRFDLPGHQSSPKVTTPVTGISPRPDSSMPTTRLAPDSYGNEIPPDAKWTKVKRSLISPEVLNQDGRRRPDFVAILGILTREEIQDYVSRSHVLREERWRRHHQASIGPQQRSRRERTSRTRRNSSSSDSSSCSSDTTSDSDNDKRRSKRRDQNGKNRKGYNRECRRERGDRRDREERSERRERTDRRERDREPSYTYTPTTAPYPPSISQTQAQPFSTSPHSGPDNTPHPWNIPGSNQPPQGYPPPPLPPQQGYSHPQPPYPVQGQQYSQGSPFSSPQQYPYPPPPHQYLSPQPYPAYSSSPHSPSSPTYFPSSSSPSSSSPSYKPSNPNYNPHRRRPHQSQHSQNRNRDRDRDRNLAYSDSYSHNKSREGGRGGRGVQGKDSKAPTQTTGSRWRDHLTAVGLGGAAVGLLEVLTEAADGF</sequence>
<dbReference type="PRINTS" id="PR01217">
    <property type="entry name" value="PRICHEXTENSN"/>
</dbReference>
<protein>
    <recommendedName>
        <fullName evidence="2">DUF8035 domain-containing protein</fullName>
    </recommendedName>
</protein>
<feature type="compositionally biased region" description="Basic and acidic residues" evidence="1">
    <location>
        <begin position="577"/>
        <end position="620"/>
    </location>
</feature>
<feature type="compositionally biased region" description="Polar residues" evidence="1">
    <location>
        <begin position="637"/>
        <end position="652"/>
    </location>
</feature>
<feature type="compositionally biased region" description="Low complexity" evidence="1">
    <location>
        <begin position="390"/>
        <end position="399"/>
    </location>
</feature>
<reference evidence="3 4" key="1">
    <citation type="journal article" date="2014" name="Genome Announc.">
        <title>Draft genome sequence of Sclerotinia borealis, a psychrophilic plant pathogenic fungus.</title>
        <authorList>
            <person name="Mardanov A.V."/>
            <person name="Beletsky A.V."/>
            <person name="Kadnikov V.V."/>
            <person name="Ignatov A.N."/>
            <person name="Ravin N.V."/>
        </authorList>
    </citation>
    <scope>NUCLEOTIDE SEQUENCE [LARGE SCALE GENOMIC DNA]</scope>
    <source>
        <strain evidence="4">F-4157</strain>
    </source>
</reference>
<keyword evidence="4" id="KW-1185">Reference proteome</keyword>
<dbReference type="InterPro" id="IPR058348">
    <property type="entry name" value="DUF8035"/>
</dbReference>
<dbReference type="PANTHER" id="PTHR42081">
    <property type="entry name" value="ZINC FINGER PROTEIN DHHC DOMAIN CONTAINING PROTEIN"/>
    <property type="match status" value="1"/>
</dbReference>
<feature type="compositionally biased region" description="Low complexity" evidence="1">
    <location>
        <begin position="715"/>
        <end position="759"/>
    </location>
</feature>
<feature type="region of interest" description="Disordered" evidence="1">
    <location>
        <begin position="390"/>
        <end position="472"/>
    </location>
</feature>
<dbReference type="STRING" id="1432307.W9CN99"/>
<feature type="compositionally biased region" description="Basic and acidic residues" evidence="1">
    <location>
        <begin position="774"/>
        <end position="783"/>
    </location>
</feature>